<sequence>MEGSFEIRDLGANTEVDQALNKFPTNVELNPKVGGQDMDGNGELGLVNTEKGDVVAPHGQEVHPIPLNKDNLTCGDAAESNGHVLWNCAIALEVWALFGISFYLDGDVFLEFQEFQDFLWHLKFRQWVDEELLGLVCTVAWCLWFSMNEMRLGKVRSQASAILQKAHHLLDKFQIANFKLNRPTYDGTVSGSH</sequence>
<gene>
    <name evidence="1" type="ORF">SO802_014700</name>
</gene>
<dbReference type="Proteomes" id="UP001459277">
    <property type="component" value="Unassembled WGS sequence"/>
</dbReference>
<proteinExistence type="predicted"/>
<name>A0AAW2CSX9_9ROSI</name>
<dbReference type="AlphaFoldDB" id="A0AAW2CSX9"/>
<reference evidence="1 2" key="1">
    <citation type="submission" date="2024-01" db="EMBL/GenBank/DDBJ databases">
        <title>A telomere-to-telomere, gap-free genome of sweet tea (Lithocarpus litseifolius).</title>
        <authorList>
            <person name="Zhou J."/>
        </authorList>
    </citation>
    <scope>NUCLEOTIDE SEQUENCE [LARGE SCALE GENOMIC DNA]</scope>
    <source>
        <strain evidence="1">Zhou-2022a</strain>
        <tissue evidence="1">Leaf</tissue>
    </source>
</reference>
<comment type="caution">
    <text evidence="1">The sequence shown here is derived from an EMBL/GenBank/DDBJ whole genome shotgun (WGS) entry which is preliminary data.</text>
</comment>
<protein>
    <submittedName>
        <fullName evidence="1">Uncharacterized protein</fullName>
    </submittedName>
</protein>
<dbReference type="EMBL" id="JAZDWU010000005">
    <property type="protein sequence ID" value="KAL0000919.1"/>
    <property type="molecule type" value="Genomic_DNA"/>
</dbReference>
<organism evidence="1 2">
    <name type="scientific">Lithocarpus litseifolius</name>
    <dbReference type="NCBI Taxonomy" id="425828"/>
    <lineage>
        <taxon>Eukaryota</taxon>
        <taxon>Viridiplantae</taxon>
        <taxon>Streptophyta</taxon>
        <taxon>Embryophyta</taxon>
        <taxon>Tracheophyta</taxon>
        <taxon>Spermatophyta</taxon>
        <taxon>Magnoliopsida</taxon>
        <taxon>eudicotyledons</taxon>
        <taxon>Gunneridae</taxon>
        <taxon>Pentapetalae</taxon>
        <taxon>rosids</taxon>
        <taxon>fabids</taxon>
        <taxon>Fagales</taxon>
        <taxon>Fagaceae</taxon>
        <taxon>Lithocarpus</taxon>
    </lineage>
</organism>
<evidence type="ECO:0000313" key="2">
    <source>
        <dbReference type="Proteomes" id="UP001459277"/>
    </source>
</evidence>
<keyword evidence="2" id="KW-1185">Reference proteome</keyword>
<accession>A0AAW2CSX9</accession>
<evidence type="ECO:0000313" key="1">
    <source>
        <dbReference type="EMBL" id="KAL0000919.1"/>
    </source>
</evidence>